<comment type="caution">
    <text evidence="3">The sequence shown here is derived from an EMBL/GenBank/DDBJ whole genome shotgun (WGS) entry which is preliminary data.</text>
</comment>
<dbReference type="AlphaFoldDB" id="A0A8H7LZK1"/>
<feature type="region of interest" description="Disordered" evidence="1">
    <location>
        <begin position="415"/>
        <end position="447"/>
    </location>
</feature>
<keyword evidence="2" id="KW-1133">Transmembrane helix</keyword>
<evidence type="ECO:0000313" key="3">
    <source>
        <dbReference type="EMBL" id="KAF8752403.1"/>
    </source>
</evidence>
<dbReference type="Proteomes" id="UP000614334">
    <property type="component" value="Unassembled WGS sequence"/>
</dbReference>
<feature type="transmembrane region" description="Helical" evidence="2">
    <location>
        <begin position="269"/>
        <end position="292"/>
    </location>
</feature>
<name>A0A8H7LZK1_9AGAM</name>
<protein>
    <submittedName>
        <fullName evidence="3">Uncharacterized protein</fullName>
    </submittedName>
</protein>
<proteinExistence type="predicted"/>
<reference evidence="3" key="1">
    <citation type="submission" date="2020-09" db="EMBL/GenBank/DDBJ databases">
        <title>Comparative genome analyses of four rice-infecting Rhizoctonia solani isolates reveal extensive enrichment of homogalacturonan modification genes.</title>
        <authorList>
            <person name="Lee D.-Y."/>
            <person name="Jeon J."/>
            <person name="Kim K.-T."/>
            <person name="Cheong K."/>
            <person name="Song H."/>
            <person name="Choi G."/>
            <person name="Ko J."/>
            <person name="Opiyo S.O."/>
            <person name="Zuo S."/>
            <person name="Madhav S."/>
            <person name="Lee Y.-H."/>
            <person name="Wang G.-L."/>
        </authorList>
    </citation>
    <scope>NUCLEOTIDE SEQUENCE</scope>
    <source>
        <strain evidence="3">AG1-IA B2</strain>
    </source>
</reference>
<evidence type="ECO:0000256" key="1">
    <source>
        <dbReference type="SAM" id="MobiDB-lite"/>
    </source>
</evidence>
<feature type="transmembrane region" description="Helical" evidence="2">
    <location>
        <begin position="380"/>
        <end position="409"/>
    </location>
</feature>
<sequence>MSLPHPRLPARTTTFDYEGWMQARQEHKNHVVCPPPPKPSPPSSTFLANPRWDTDIVTFCSHIARDPHLGRARITQIQNRKSRRVLSSHEYILLFFSIGQREFVVRVDGSVKSGPFGKEQAPLSVGGTRQRVTVYHVPTPGDGATTTATAPWFEQDGKRGSELVASLTTWSSLGASGVNFVSHHLATAREGSRGQGPSLHDVVRLVETVVLERPASFFKAASSYVTSRSTLLVIYNCFPHDFACSLGEEEELVPASMLEEPAWASLLRWYFPFTAIALVLYFLALIVVHVWCTSPNVASCIGLAVSRRASSYLVIIPGIKHGNTRETGIHEIPQRVLRVGRERKNGQDLARYLFKTLVQLYRWLVSWLCRWTRLNPYTAALFLGILLGHGVIAILLFILCVMFGVNYLLPALDDSEPASEQPDDGLPLVDRPSPAVCSSEPGPSSRV</sequence>
<evidence type="ECO:0000256" key="2">
    <source>
        <dbReference type="SAM" id="Phobius"/>
    </source>
</evidence>
<keyword evidence="2" id="KW-0812">Transmembrane</keyword>
<accession>A0A8H7LZK1</accession>
<evidence type="ECO:0000313" key="4">
    <source>
        <dbReference type="Proteomes" id="UP000614334"/>
    </source>
</evidence>
<gene>
    <name evidence="3" type="ORF">RHS01_07890</name>
</gene>
<keyword evidence="2" id="KW-0472">Membrane</keyword>
<dbReference type="EMBL" id="JACYCF010000016">
    <property type="protein sequence ID" value="KAF8752403.1"/>
    <property type="molecule type" value="Genomic_DNA"/>
</dbReference>
<organism evidence="3 4">
    <name type="scientific">Rhizoctonia solani</name>
    <dbReference type="NCBI Taxonomy" id="456999"/>
    <lineage>
        <taxon>Eukaryota</taxon>
        <taxon>Fungi</taxon>
        <taxon>Dikarya</taxon>
        <taxon>Basidiomycota</taxon>
        <taxon>Agaricomycotina</taxon>
        <taxon>Agaricomycetes</taxon>
        <taxon>Cantharellales</taxon>
        <taxon>Ceratobasidiaceae</taxon>
        <taxon>Rhizoctonia</taxon>
    </lineage>
</organism>